<comment type="caution">
    <text evidence="1">The sequence shown here is derived from an EMBL/GenBank/DDBJ whole genome shotgun (WGS) entry which is preliminary data.</text>
</comment>
<proteinExistence type="predicted"/>
<dbReference type="AlphaFoldDB" id="A0AAV4FNH9"/>
<sequence>MVNKSDKYAPRLVLRFGGNPKRTTDNRTCPDILSGMAHGKWKNRTLSIQEQKDIDGYLLEERIAFHIPTSFERLDGKCGNLSYEHAPLYRHMWFKAICDAKGPTPCCKENRCVWASEQDCRCPDCYDERQAVHAEYARWQTSDKRCAVNNFSAEEACSVLRGANLEFVGDSFIRHMFAATVILLSGGKEFAALVQPLPLEIQSICRGMHQFTALQCRDYLNETHSLCNNTVQLRYTQAFPASDFLFVPEIMRRAFKSPKSLLVMGLGIHDDFKFDTVRKGFLLPVLNLRQFMACSPSKNKSSNGIYLDLGSVRTNFTTRNNTLDYLIQRNFKDKSFPWENLRALAKAKFLDKAFFTAESSIGNLHESQHNKSYNPSSESADAWTKGQKPIVFHQLPDRKLPVQHTSPNILWIGTHAPGLLKAPKFKRQTAKGVSDYNFKVRKLLDKWKIPFMDTFSFTDGAVSYDGTHYGWGVNMLKANMLVQYVKEDLMNSKSWR</sequence>
<dbReference type="PANTHER" id="PTHR20003">
    <property type="entry name" value="GLYCOPROTEIN-RELATED"/>
    <property type="match status" value="1"/>
</dbReference>
<accession>A0AAV4FNH9</accession>
<dbReference type="EMBL" id="BMAT01004510">
    <property type="protein sequence ID" value="GFR74863.1"/>
    <property type="molecule type" value="Genomic_DNA"/>
</dbReference>
<dbReference type="Proteomes" id="UP000762676">
    <property type="component" value="Unassembled WGS sequence"/>
</dbReference>
<protein>
    <submittedName>
        <fullName evidence="1">Uncharacterized protein</fullName>
    </submittedName>
</protein>
<dbReference type="PANTHER" id="PTHR20003:SF7">
    <property type="entry name" value="SGNH DOMAIN-CONTAINING PROTEIN"/>
    <property type="match status" value="1"/>
</dbReference>
<keyword evidence="2" id="KW-1185">Reference proteome</keyword>
<reference evidence="1 2" key="1">
    <citation type="journal article" date="2021" name="Elife">
        <title>Chloroplast acquisition without the gene transfer in kleptoplastic sea slugs, Plakobranchus ocellatus.</title>
        <authorList>
            <person name="Maeda T."/>
            <person name="Takahashi S."/>
            <person name="Yoshida T."/>
            <person name="Shimamura S."/>
            <person name="Takaki Y."/>
            <person name="Nagai Y."/>
            <person name="Toyoda A."/>
            <person name="Suzuki Y."/>
            <person name="Arimoto A."/>
            <person name="Ishii H."/>
            <person name="Satoh N."/>
            <person name="Nishiyama T."/>
            <person name="Hasebe M."/>
            <person name="Maruyama T."/>
            <person name="Minagawa J."/>
            <person name="Obokata J."/>
            <person name="Shigenobu S."/>
        </authorList>
    </citation>
    <scope>NUCLEOTIDE SEQUENCE [LARGE SCALE GENOMIC DNA]</scope>
</reference>
<name>A0AAV4FNH9_9GAST</name>
<evidence type="ECO:0000313" key="2">
    <source>
        <dbReference type="Proteomes" id="UP000762676"/>
    </source>
</evidence>
<evidence type="ECO:0000313" key="1">
    <source>
        <dbReference type="EMBL" id="GFR74863.1"/>
    </source>
</evidence>
<organism evidence="1 2">
    <name type="scientific">Elysia marginata</name>
    <dbReference type="NCBI Taxonomy" id="1093978"/>
    <lineage>
        <taxon>Eukaryota</taxon>
        <taxon>Metazoa</taxon>
        <taxon>Spiralia</taxon>
        <taxon>Lophotrochozoa</taxon>
        <taxon>Mollusca</taxon>
        <taxon>Gastropoda</taxon>
        <taxon>Heterobranchia</taxon>
        <taxon>Euthyneura</taxon>
        <taxon>Panpulmonata</taxon>
        <taxon>Sacoglossa</taxon>
        <taxon>Placobranchoidea</taxon>
        <taxon>Plakobranchidae</taxon>
        <taxon>Elysia</taxon>
    </lineage>
</organism>
<gene>
    <name evidence="1" type="ORF">ElyMa_002173700</name>
</gene>